<dbReference type="EMBL" id="WWCL01000002">
    <property type="protein sequence ID" value="MYN45207.1"/>
    <property type="molecule type" value="Genomic_DNA"/>
</dbReference>
<keyword evidence="1" id="KW-0175">Coiled coil</keyword>
<comment type="caution">
    <text evidence="2">The sequence shown here is derived from an EMBL/GenBank/DDBJ whole genome shotgun (WGS) entry which is preliminary data.</text>
</comment>
<evidence type="ECO:0000313" key="3">
    <source>
        <dbReference type="Proteomes" id="UP000444316"/>
    </source>
</evidence>
<reference evidence="2" key="1">
    <citation type="submission" date="2019-12" db="EMBL/GenBank/DDBJ databases">
        <title>Novel species isolated from a subtropical stream in China.</title>
        <authorList>
            <person name="Lu H."/>
        </authorList>
    </citation>
    <scope>NUCLEOTIDE SEQUENCE [LARGE SCALE GENOMIC DNA]</scope>
    <source>
        <strain evidence="2">FT93W</strain>
    </source>
</reference>
<proteinExistence type="predicted"/>
<evidence type="ECO:0000256" key="1">
    <source>
        <dbReference type="SAM" id="Coils"/>
    </source>
</evidence>
<protein>
    <recommendedName>
        <fullName evidence="4">DUF922 domain-containing protein</fullName>
    </recommendedName>
</protein>
<accession>A0A845HZH9</accession>
<name>A0A845HZH9_9BURK</name>
<dbReference type="Proteomes" id="UP000444316">
    <property type="component" value="Unassembled WGS sequence"/>
</dbReference>
<dbReference type="AlphaFoldDB" id="A0A845HZH9"/>
<gene>
    <name evidence="2" type="ORF">GTP23_09050</name>
</gene>
<sequence length="230" mass="25102">MAVCVPATAMAAMATDSAAGRTPFQVRCEDTIAKTVSVLSSRSNGYTINNQLPFNQLTARSGSAANGMATLGLTVTNGQYAVKLGGTILQDATSGYECIAPRVELSLNYSPVLIYVSNEFAPGSCGYQVILEHEQRHLQAYMDNLARVEKVVRDALNKRFDARPLYAPSGTAMSALEHEISSKWFPFIRDEFDKGKDKQAQIDTPEEYARMGKVCNGEVAATILKRLHKQ</sequence>
<organism evidence="2 3">
    <name type="scientific">Duganella fentianensis</name>
    <dbReference type="NCBI Taxonomy" id="2692177"/>
    <lineage>
        <taxon>Bacteria</taxon>
        <taxon>Pseudomonadati</taxon>
        <taxon>Pseudomonadota</taxon>
        <taxon>Betaproteobacteria</taxon>
        <taxon>Burkholderiales</taxon>
        <taxon>Oxalobacteraceae</taxon>
        <taxon>Telluria group</taxon>
        <taxon>Duganella</taxon>
    </lineage>
</organism>
<evidence type="ECO:0008006" key="4">
    <source>
        <dbReference type="Google" id="ProtNLM"/>
    </source>
</evidence>
<keyword evidence="3" id="KW-1185">Reference proteome</keyword>
<feature type="coiled-coil region" evidence="1">
    <location>
        <begin position="131"/>
        <end position="158"/>
    </location>
</feature>
<evidence type="ECO:0000313" key="2">
    <source>
        <dbReference type="EMBL" id="MYN45207.1"/>
    </source>
</evidence>